<dbReference type="InterPro" id="IPR037185">
    <property type="entry name" value="EmrE-like"/>
</dbReference>
<comment type="similarity">
    <text evidence="2">Belongs to the EamA transporter family.</text>
</comment>
<organism evidence="9 10">
    <name type="scientific">Terrilactibacillus laevilacticus</name>
    <dbReference type="NCBI Taxonomy" id="1380157"/>
    <lineage>
        <taxon>Bacteria</taxon>
        <taxon>Bacillati</taxon>
        <taxon>Bacillota</taxon>
        <taxon>Bacilli</taxon>
        <taxon>Bacillales</taxon>
        <taxon>Bacillaceae</taxon>
        <taxon>Terrilactibacillus</taxon>
    </lineage>
</organism>
<name>A0ABW5PLW9_9BACI</name>
<gene>
    <name evidence="9" type="ORF">ACFSTF_01300</name>
</gene>
<dbReference type="EMBL" id="JBHUMR010000004">
    <property type="protein sequence ID" value="MFD2615961.1"/>
    <property type="molecule type" value="Genomic_DNA"/>
</dbReference>
<keyword evidence="10" id="KW-1185">Reference proteome</keyword>
<feature type="transmembrane region" description="Helical" evidence="7">
    <location>
        <begin position="95"/>
        <end position="116"/>
    </location>
</feature>
<feature type="domain" description="EamA" evidence="8">
    <location>
        <begin position="155"/>
        <end position="287"/>
    </location>
</feature>
<reference evidence="10" key="1">
    <citation type="journal article" date="2019" name="Int. J. Syst. Evol. Microbiol.">
        <title>The Global Catalogue of Microorganisms (GCM) 10K type strain sequencing project: providing services to taxonomists for standard genome sequencing and annotation.</title>
        <authorList>
            <consortium name="The Broad Institute Genomics Platform"/>
            <consortium name="The Broad Institute Genome Sequencing Center for Infectious Disease"/>
            <person name="Wu L."/>
            <person name="Ma J."/>
        </authorList>
    </citation>
    <scope>NUCLEOTIDE SEQUENCE [LARGE SCALE GENOMIC DNA]</scope>
    <source>
        <strain evidence="10">TISTR 2241</strain>
    </source>
</reference>
<comment type="subcellular location">
    <subcellularLocation>
        <location evidence="1">Cell membrane</location>
        <topology evidence="1">Multi-pass membrane protein</topology>
    </subcellularLocation>
</comment>
<evidence type="ECO:0000256" key="6">
    <source>
        <dbReference type="ARBA" id="ARBA00023136"/>
    </source>
</evidence>
<keyword evidence="4 7" id="KW-0812">Transmembrane</keyword>
<dbReference type="Pfam" id="PF00892">
    <property type="entry name" value="EamA"/>
    <property type="match status" value="2"/>
</dbReference>
<accession>A0ABW5PLW9</accession>
<feature type="transmembrane region" description="Helical" evidence="7">
    <location>
        <begin position="153"/>
        <end position="171"/>
    </location>
</feature>
<dbReference type="RefSeq" id="WP_141191840.1">
    <property type="nucleotide sequence ID" value="NZ_JBHUMR010000004.1"/>
</dbReference>
<evidence type="ECO:0000259" key="8">
    <source>
        <dbReference type="Pfam" id="PF00892"/>
    </source>
</evidence>
<sequence length="306" mass="33101">MKHFKIYAMLLGFSIFTGATFNLAKYTLSSLSPSTAAAWRFGLAAVIMLIILATTQGIKLSILRENAVTFFILGIIGIFGFNALFFIGLEHTSPLNGALIMGTNPLLTTILARLILKDAITKRQIIGIVFALVGVLLVLTQGSLYIIKNVSFSVGDIAIMGGNLSWALYGILGRRFVKNSNPLATTTYTMVIGAIGLIIISFFTSTPVHLQNIPVGIWGAIIFMGFFTSVLGYLWWNKGMKEIGAGKTSLFFNVVPVVTMMISFFVGTAITIFQIVGTLLVIIGVLSASGLMRLPQKNTTKQSEII</sequence>
<dbReference type="SUPFAM" id="SSF103481">
    <property type="entry name" value="Multidrug resistance efflux transporter EmrE"/>
    <property type="match status" value="2"/>
</dbReference>
<comment type="caution">
    <text evidence="9">The sequence shown here is derived from an EMBL/GenBank/DDBJ whole genome shotgun (WGS) entry which is preliminary data.</text>
</comment>
<feature type="transmembrane region" description="Helical" evidence="7">
    <location>
        <begin position="36"/>
        <end position="55"/>
    </location>
</feature>
<feature type="transmembrane region" description="Helical" evidence="7">
    <location>
        <begin position="183"/>
        <end position="203"/>
    </location>
</feature>
<evidence type="ECO:0000313" key="10">
    <source>
        <dbReference type="Proteomes" id="UP001597458"/>
    </source>
</evidence>
<keyword evidence="6 7" id="KW-0472">Membrane</keyword>
<feature type="transmembrane region" description="Helical" evidence="7">
    <location>
        <begin position="272"/>
        <end position="292"/>
    </location>
</feature>
<evidence type="ECO:0000256" key="7">
    <source>
        <dbReference type="SAM" id="Phobius"/>
    </source>
</evidence>
<feature type="transmembrane region" description="Helical" evidence="7">
    <location>
        <begin position="128"/>
        <end position="147"/>
    </location>
</feature>
<dbReference type="Proteomes" id="UP001597458">
    <property type="component" value="Unassembled WGS sequence"/>
</dbReference>
<feature type="domain" description="EamA" evidence="8">
    <location>
        <begin position="7"/>
        <end position="139"/>
    </location>
</feature>
<evidence type="ECO:0000256" key="5">
    <source>
        <dbReference type="ARBA" id="ARBA00022989"/>
    </source>
</evidence>
<feature type="transmembrane region" description="Helical" evidence="7">
    <location>
        <begin position="7"/>
        <end position="24"/>
    </location>
</feature>
<evidence type="ECO:0000256" key="2">
    <source>
        <dbReference type="ARBA" id="ARBA00007362"/>
    </source>
</evidence>
<evidence type="ECO:0000256" key="1">
    <source>
        <dbReference type="ARBA" id="ARBA00004651"/>
    </source>
</evidence>
<proteinExistence type="inferred from homology"/>
<feature type="transmembrane region" description="Helical" evidence="7">
    <location>
        <begin position="67"/>
        <end position="89"/>
    </location>
</feature>
<feature type="transmembrane region" description="Helical" evidence="7">
    <location>
        <begin position="215"/>
        <end position="236"/>
    </location>
</feature>
<dbReference type="PANTHER" id="PTHR32322:SF18">
    <property type="entry name" value="S-ADENOSYLMETHIONINE_S-ADENOSYLHOMOCYSTEINE TRANSPORTER"/>
    <property type="match status" value="1"/>
</dbReference>
<dbReference type="InterPro" id="IPR000620">
    <property type="entry name" value="EamA_dom"/>
</dbReference>
<protein>
    <submittedName>
        <fullName evidence="9">DMT family transporter</fullName>
    </submittedName>
</protein>
<dbReference type="PANTHER" id="PTHR32322">
    <property type="entry name" value="INNER MEMBRANE TRANSPORTER"/>
    <property type="match status" value="1"/>
</dbReference>
<feature type="transmembrane region" description="Helical" evidence="7">
    <location>
        <begin position="248"/>
        <end position="266"/>
    </location>
</feature>
<dbReference type="InterPro" id="IPR050638">
    <property type="entry name" value="AA-Vitamin_Transporters"/>
</dbReference>
<evidence type="ECO:0000313" key="9">
    <source>
        <dbReference type="EMBL" id="MFD2615961.1"/>
    </source>
</evidence>
<keyword evidence="5 7" id="KW-1133">Transmembrane helix</keyword>
<evidence type="ECO:0000256" key="4">
    <source>
        <dbReference type="ARBA" id="ARBA00022692"/>
    </source>
</evidence>
<evidence type="ECO:0000256" key="3">
    <source>
        <dbReference type="ARBA" id="ARBA00022475"/>
    </source>
</evidence>
<keyword evidence="3" id="KW-1003">Cell membrane</keyword>